<dbReference type="HAMAP" id="MF_03028">
    <property type="entry name" value="Pescadillo"/>
    <property type="match status" value="1"/>
</dbReference>
<feature type="region of interest" description="Disordered" evidence="5">
    <location>
        <begin position="546"/>
        <end position="565"/>
    </location>
</feature>
<keyword evidence="3 4" id="KW-0539">Nucleus</keyword>
<comment type="subcellular location">
    <subcellularLocation>
        <location evidence="4">Nucleus</location>
        <location evidence="4">Nucleolus</location>
    </subcellularLocation>
    <subcellularLocation>
        <location evidence="4">Nucleus</location>
        <location evidence="4">Nucleoplasm</location>
    </subcellularLocation>
</comment>
<reference evidence="7" key="1">
    <citation type="submission" date="2020-11" db="EMBL/GenBank/DDBJ databases">
        <authorList>
            <person name="Tran Van P."/>
        </authorList>
    </citation>
    <scope>NUCLEOTIDE SEQUENCE</scope>
</reference>
<dbReference type="Gene3D" id="3.40.50.10190">
    <property type="entry name" value="BRCT domain"/>
    <property type="match status" value="1"/>
</dbReference>
<organism evidence="7">
    <name type="scientific">Timema tahoe</name>
    <dbReference type="NCBI Taxonomy" id="61484"/>
    <lineage>
        <taxon>Eukaryota</taxon>
        <taxon>Metazoa</taxon>
        <taxon>Ecdysozoa</taxon>
        <taxon>Arthropoda</taxon>
        <taxon>Hexapoda</taxon>
        <taxon>Insecta</taxon>
        <taxon>Pterygota</taxon>
        <taxon>Neoptera</taxon>
        <taxon>Polyneoptera</taxon>
        <taxon>Phasmatodea</taxon>
        <taxon>Timematodea</taxon>
        <taxon>Timematoidea</taxon>
        <taxon>Timematidae</taxon>
        <taxon>Timema</taxon>
    </lineage>
</organism>
<protein>
    <recommendedName>
        <fullName evidence="4">Pescadillo homolog</fullName>
    </recommendedName>
</protein>
<dbReference type="PANTHER" id="PTHR12221:SF6">
    <property type="entry name" value="PESCADILLO HOMOLOG"/>
    <property type="match status" value="1"/>
</dbReference>
<dbReference type="PROSITE" id="PS50172">
    <property type="entry name" value="BRCT"/>
    <property type="match status" value="1"/>
</dbReference>
<proteinExistence type="inferred from homology"/>
<dbReference type="GO" id="GO:0003723">
    <property type="term" value="F:RNA binding"/>
    <property type="evidence" value="ECO:0007669"/>
    <property type="project" value="TreeGrafter"/>
</dbReference>
<sequence>MGQRKKKYQSGEGSKYITRQAALKMLQLTLKNFRSLCILKGIYPREPHNRKKAQRGTPGIKILYNKKDIQFLLHEPIIWKMREIKIFAKKSGRARALKDFRAVRRYIDNHPVLTLDHIVKERYPTFIDAIRDLDDCLTLCFLFSSFPSIRHVPRDQSALCRRLTVEFMHAVIVSKALRKVFVSIKGYYYQAEIKGQTVTWIVPHHFSFEPQARADVDFKVMSTFVEFYTVLLGFVNFRLYHSLNLYYPPKFPNYSDDIEKDLADEEVYVAERIAALNVSLIRTKEEDHEEEEDNAVDEFPDSTDDPEKLEKIKLELERVRALKMLFQGLKFYLNREVPREPLVFIIRCFGGEVSWDRLLFVGATYEEEDKSITHQIIDRPNLSTCIPHRYYIQPQWVFDSVNARQRLPVETYMMGAILPPHLSPFVDENRDQYIPPEEKLFRDPSLQLEKPFTGEDDDDVLSDVDLGEEETLDKTEETTLDEKDKEDITSESDDEETEMFPSIPGFSECDREDIESWLQNNIDDPGYQIMNEDEIVSFLQDSDEMSDEEDECGNIPSKNESGPSNEEAYTALTTAMKKLMAVTVGTMVQEDPREKTRLEKQEYRLREKMIPKKHRRLYKSMMAGRMKRNKEAWLLGKKRKRYEEEEMLKRKAQKKEAIKAALASDC</sequence>
<dbReference type="SMART" id="SM00292">
    <property type="entry name" value="BRCT"/>
    <property type="match status" value="1"/>
</dbReference>
<dbReference type="GO" id="GO:0000466">
    <property type="term" value="P:maturation of 5.8S rRNA from tricistronic rRNA transcript (SSU-rRNA, 5.8S rRNA, LSU-rRNA)"/>
    <property type="evidence" value="ECO:0007669"/>
    <property type="project" value="UniProtKB-UniRule"/>
</dbReference>
<dbReference type="GO" id="GO:0000463">
    <property type="term" value="P:maturation of LSU-rRNA from tricistronic rRNA transcript (SSU-rRNA, 5.8S rRNA, LSU-rRNA)"/>
    <property type="evidence" value="ECO:0007669"/>
    <property type="project" value="UniProtKB-UniRule"/>
</dbReference>
<comment type="function">
    <text evidence="4">Required for maturation of ribosomal RNAs and formation of the large ribosomal subunit.</text>
</comment>
<feature type="region of interest" description="Disordered" evidence="5">
    <location>
        <begin position="444"/>
        <end position="508"/>
    </location>
</feature>
<dbReference type="AlphaFoldDB" id="A0A7R9II61"/>
<evidence type="ECO:0000259" key="6">
    <source>
        <dbReference type="PROSITE" id="PS50172"/>
    </source>
</evidence>
<dbReference type="GO" id="GO:0070545">
    <property type="term" value="C:PeBoW complex"/>
    <property type="evidence" value="ECO:0007669"/>
    <property type="project" value="TreeGrafter"/>
</dbReference>
<dbReference type="GO" id="GO:0030687">
    <property type="term" value="C:preribosome, large subunit precursor"/>
    <property type="evidence" value="ECO:0007669"/>
    <property type="project" value="UniProtKB-UniRule"/>
</dbReference>
<feature type="compositionally biased region" description="Basic and acidic residues" evidence="5">
    <location>
        <begin position="472"/>
        <end position="488"/>
    </location>
</feature>
<evidence type="ECO:0000256" key="3">
    <source>
        <dbReference type="ARBA" id="ARBA00023242"/>
    </source>
</evidence>
<feature type="domain" description="BRCT" evidence="6">
    <location>
        <begin position="321"/>
        <end position="414"/>
    </location>
</feature>
<dbReference type="Pfam" id="PF06732">
    <property type="entry name" value="Pescadillo_N"/>
    <property type="match status" value="1"/>
</dbReference>
<name>A0A7R9II61_9NEOP</name>
<keyword evidence="1 4" id="KW-0690">Ribosome biogenesis</keyword>
<dbReference type="EMBL" id="OE002493">
    <property type="protein sequence ID" value="CAD7458824.1"/>
    <property type="molecule type" value="Genomic_DNA"/>
</dbReference>
<dbReference type="InterPro" id="IPR001357">
    <property type="entry name" value="BRCT_dom"/>
</dbReference>
<comment type="similarity">
    <text evidence="4">Belongs to the pescadillo family.</text>
</comment>
<evidence type="ECO:0000256" key="5">
    <source>
        <dbReference type="SAM" id="MobiDB-lite"/>
    </source>
</evidence>
<feature type="compositionally biased region" description="Acidic residues" evidence="5">
    <location>
        <begin position="454"/>
        <end position="471"/>
    </location>
</feature>
<dbReference type="SUPFAM" id="SSF52113">
    <property type="entry name" value="BRCT domain"/>
    <property type="match status" value="1"/>
</dbReference>
<evidence type="ECO:0000313" key="7">
    <source>
        <dbReference type="EMBL" id="CAD7458824.1"/>
    </source>
</evidence>
<keyword evidence="2 4" id="KW-0698">rRNA processing</keyword>
<feature type="compositionally biased region" description="Acidic residues" evidence="5">
    <location>
        <begin position="489"/>
        <end position="498"/>
    </location>
</feature>
<dbReference type="GO" id="GO:0005654">
    <property type="term" value="C:nucleoplasm"/>
    <property type="evidence" value="ECO:0007669"/>
    <property type="project" value="UniProtKB-SubCell"/>
</dbReference>
<dbReference type="InterPro" id="IPR036420">
    <property type="entry name" value="BRCT_dom_sf"/>
</dbReference>
<accession>A0A7R9II61</accession>
<evidence type="ECO:0000256" key="4">
    <source>
        <dbReference type="HAMAP-Rule" id="MF_03028"/>
    </source>
</evidence>
<dbReference type="PANTHER" id="PTHR12221">
    <property type="entry name" value="PESCADILLO - RELATED"/>
    <property type="match status" value="1"/>
</dbReference>
<dbReference type="InterPro" id="IPR010613">
    <property type="entry name" value="PES"/>
</dbReference>
<gene>
    <name evidence="7" type="ORF">TTEB3V08_LOCUS6796</name>
</gene>
<dbReference type="Pfam" id="PF16589">
    <property type="entry name" value="BRCT_2"/>
    <property type="match status" value="1"/>
</dbReference>
<dbReference type="CDD" id="cd17709">
    <property type="entry name" value="BRCT_pescadillo_like"/>
    <property type="match status" value="1"/>
</dbReference>
<dbReference type="FunFam" id="3.40.50.10190:FF:000002">
    <property type="entry name" value="Pescadillo homolog"/>
    <property type="match status" value="1"/>
</dbReference>
<evidence type="ECO:0000256" key="2">
    <source>
        <dbReference type="ARBA" id="ARBA00022552"/>
    </source>
</evidence>
<evidence type="ECO:0000256" key="1">
    <source>
        <dbReference type="ARBA" id="ARBA00022517"/>
    </source>
</evidence>
<dbReference type="GO" id="GO:0043021">
    <property type="term" value="F:ribonucleoprotein complex binding"/>
    <property type="evidence" value="ECO:0007669"/>
    <property type="project" value="UniProtKB-UniRule"/>
</dbReference>